<accession>A0A8X6PZ60</accession>
<protein>
    <submittedName>
        <fullName evidence="1">Uncharacterized protein</fullName>
    </submittedName>
</protein>
<evidence type="ECO:0000313" key="2">
    <source>
        <dbReference type="Proteomes" id="UP000887013"/>
    </source>
</evidence>
<gene>
    <name evidence="1" type="ORF">NPIL_40061</name>
</gene>
<reference evidence="1" key="1">
    <citation type="submission" date="2020-08" db="EMBL/GenBank/DDBJ databases">
        <title>Multicomponent nature underlies the extraordinary mechanical properties of spider dragline silk.</title>
        <authorList>
            <person name="Kono N."/>
            <person name="Nakamura H."/>
            <person name="Mori M."/>
            <person name="Yoshida Y."/>
            <person name="Ohtoshi R."/>
            <person name="Malay A.D."/>
            <person name="Moran D.A.P."/>
            <person name="Tomita M."/>
            <person name="Numata K."/>
            <person name="Arakawa K."/>
        </authorList>
    </citation>
    <scope>NUCLEOTIDE SEQUENCE</scope>
</reference>
<dbReference type="AlphaFoldDB" id="A0A8X6PZ60"/>
<organism evidence="1 2">
    <name type="scientific">Nephila pilipes</name>
    <name type="common">Giant wood spider</name>
    <name type="synonym">Nephila maculata</name>
    <dbReference type="NCBI Taxonomy" id="299642"/>
    <lineage>
        <taxon>Eukaryota</taxon>
        <taxon>Metazoa</taxon>
        <taxon>Ecdysozoa</taxon>
        <taxon>Arthropoda</taxon>
        <taxon>Chelicerata</taxon>
        <taxon>Arachnida</taxon>
        <taxon>Araneae</taxon>
        <taxon>Araneomorphae</taxon>
        <taxon>Entelegynae</taxon>
        <taxon>Araneoidea</taxon>
        <taxon>Nephilidae</taxon>
        <taxon>Nephila</taxon>
    </lineage>
</organism>
<keyword evidence="2" id="KW-1185">Reference proteome</keyword>
<sequence length="94" mass="10552">MFALVEFSHLNLGLCLPMQTVRKACEVSNIASFIINRSRRIHPLTKPGRTLLLKAALTKHSGAFYSEIKVFFVSHGTVIKRLERVPLNGSRGME</sequence>
<dbReference type="EMBL" id="BMAW01121985">
    <property type="protein sequence ID" value="GFT96728.1"/>
    <property type="molecule type" value="Genomic_DNA"/>
</dbReference>
<proteinExistence type="predicted"/>
<comment type="caution">
    <text evidence="1">The sequence shown here is derived from an EMBL/GenBank/DDBJ whole genome shotgun (WGS) entry which is preliminary data.</text>
</comment>
<name>A0A8X6PZ60_NEPPI</name>
<dbReference type="Proteomes" id="UP000887013">
    <property type="component" value="Unassembled WGS sequence"/>
</dbReference>
<evidence type="ECO:0000313" key="1">
    <source>
        <dbReference type="EMBL" id="GFT96728.1"/>
    </source>
</evidence>